<dbReference type="NCBIfam" id="TIGR00229">
    <property type="entry name" value="sensory_box"/>
    <property type="match status" value="1"/>
</dbReference>
<dbReference type="FunFam" id="3.30.565.10:FF:000049">
    <property type="entry name" value="Two-component sensor histidine kinase"/>
    <property type="match status" value="1"/>
</dbReference>
<dbReference type="SUPFAM" id="SSF55785">
    <property type="entry name" value="PYP-like sensor domain (PAS domain)"/>
    <property type="match status" value="2"/>
</dbReference>
<evidence type="ECO:0000256" key="2">
    <source>
        <dbReference type="ARBA" id="ARBA00012438"/>
    </source>
</evidence>
<dbReference type="InterPro" id="IPR005467">
    <property type="entry name" value="His_kinase_dom"/>
</dbReference>
<evidence type="ECO:0000256" key="5">
    <source>
        <dbReference type="ARBA" id="ARBA00022777"/>
    </source>
</evidence>
<dbReference type="PANTHER" id="PTHR43047">
    <property type="entry name" value="TWO-COMPONENT HISTIDINE PROTEIN KINASE"/>
    <property type="match status" value="1"/>
</dbReference>
<evidence type="ECO:0000256" key="3">
    <source>
        <dbReference type="ARBA" id="ARBA00022553"/>
    </source>
</evidence>
<dbReference type="SUPFAM" id="SSF55874">
    <property type="entry name" value="ATPase domain of HSP90 chaperone/DNA topoisomerase II/histidine kinase"/>
    <property type="match status" value="1"/>
</dbReference>
<evidence type="ECO:0000313" key="11">
    <source>
        <dbReference type="Proteomes" id="UP000261931"/>
    </source>
</evidence>
<dbReference type="PROSITE" id="PS50110">
    <property type="entry name" value="RESPONSE_REGULATORY"/>
    <property type="match status" value="1"/>
</dbReference>
<dbReference type="InterPro" id="IPR004358">
    <property type="entry name" value="Sig_transdc_His_kin-like_C"/>
</dbReference>
<reference evidence="10 11" key="1">
    <citation type="submission" date="2018-08" db="EMBL/GenBank/DDBJ databases">
        <title>Hydrogenophaga sp. LA-38 isolated from sludge.</title>
        <authorList>
            <person name="Im W.-T."/>
        </authorList>
    </citation>
    <scope>NUCLEOTIDE SEQUENCE [LARGE SCALE GENOMIC DNA]</scope>
    <source>
        <strain evidence="10 11">LA-38</strain>
    </source>
</reference>
<dbReference type="Proteomes" id="UP000261931">
    <property type="component" value="Unassembled WGS sequence"/>
</dbReference>
<dbReference type="PROSITE" id="PS50109">
    <property type="entry name" value="HIS_KIN"/>
    <property type="match status" value="1"/>
</dbReference>
<dbReference type="InterPro" id="IPR036097">
    <property type="entry name" value="HisK_dim/P_sf"/>
</dbReference>
<feature type="modified residue" description="4-aspartylphosphate" evidence="6">
    <location>
        <position position="685"/>
    </location>
</feature>
<dbReference type="Gene3D" id="3.30.450.20">
    <property type="entry name" value="PAS domain"/>
    <property type="match status" value="2"/>
</dbReference>
<organism evidence="10 11">
    <name type="scientific">Hydrogenophaga borbori</name>
    <dbReference type="NCBI Taxonomy" id="2294117"/>
    <lineage>
        <taxon>Bacteria</taxon>
        <taxon>Pseudomonadati</taxon>
        <taxon>Pseudomonadota</taxon>
        <taxon>Betaproteobacteria</taxon>
        <taxon>Burkholderiales</taxon>
        <taxon>Comamonadaceae</taxon>
        <taxon>Hydrogenophaga</taxon>
    </lineage>
</organism>
<dbReference type="InterPro" id="IPR001789">
    <property type="entry name" value="Sig_transdc_resp-reg_receiver"/>
</dbReference>
<dbReference type="SUPFAM" id="SSF52172">
    <property type="entry name" value="CheY-like"/>
    <property type="match status" value="1"/>
</dbReference>
<dbReference type="InterPro" id="IPR013656">
    <property type="entry name" value="PAS_4"/>
</dbReference>
<dbReference type="Pfam" id="PF02518">
    <property type="entry name" value="HATPase_c"/>
    <property type="match status" value="1"/>
</dbReference>
<dbReference type="SUPFAM" id="SSF47384">
    <property type="entry name" value="Homodimeric domain of signal transducing histidine kinase"/>
    <property type="match status" value="1"/>
</dbReference>
<dbReference type="GO" id="GO:0009927">
    <property type="term" value="F:histidine phosphotransfer kinase activity"/>
    <property type="evidence" value="ECO:0007669"/>
    <property type="project" value="TreeGrafter"/>
</dbReference>
<dbReference type="InterPro" id="IPR000014">
    <property type="entry name" value="PAS"/>
</dbReference>
<dbReference type="InterPro" id="IPR035965">
    <property type="entry name" value="PAS-like_dom_sf"/>
</dbReference>
<keyword evidence="3 6" id="KW-0597">Phosphoprotein</keyword>
<proteinExistence type="predicted"/>
<dbReference type="CDD" id="cd00156">
    <property type="entry name" value="REC"/>
    <property type="match status" value="1"/>
</dbReference>
<dbReference type="Pfam" id="PF08448">
    <property type="entry name" value="PAS_4"/>
    <property type="match status" value="1"/>
</dbReference>
<dbReference type="SMART" id="SM00448">
    <property type="entry name" value="REC"/>
    <property type="match status" value="1"/>
</dbReference>
<dbReference type="Pfam" id="PF13188">
    <property type="entry name" value="PAS_8"/>
    <property type="match status" value="1"/>
</dbReference>
<dbReference type="InterPro" id="IPR003661">
    <property type="entry name" value="HisK_dim/P_dom"/>
</dbReference>
<keyword evidence="5" id="KW-0418">Kinase</keyword>
<dbReference type="Pfam" id="PF00072">
    <property type="entry name" value="Response_reg"/>
    <property type="match status" value="1"/>
</dbReference>
<dbReference type="CDD" id="cd00130">
    <property type="entry name" value="PAS"/>
    <property type="match status" value="1"/>
</dbReference>
<feature type="domain" description="Response regulatory" evidence="9">
    <location>
        <begin position="634"/>
        <end position="751"/>
    </location>
</feature>
<dbReference type="GO" id="GO:0005886">
    <property type="term" value="C:plasma membrane"/>
    <property type="evidence" value="ECO:0007669"/>
    <property type="project" value="TreeGrafter"/>
</dbReference>
<dbReference type="PANTHER" id="PTHR43047:SF9">
    <property type="entry name" value="HISTIDINE KINASE"/>
    <property type="match status" value="1"/>
</dbReference>
<comment type="caution">
    <text evidence="10">The sequence shown here is derived from an EMBL/GenBank/DDBJ whole genome shotgun (WGS) entry which is preliminary data.</text>
</comment>
<feature type="region of interest" description="Disordered" evidence="7">
    <location>
        <begin position="611"/>
        <end position="631"/>
    </location>
</feature>
<dbReference type="Gene3D" id="1.10.287.130">
    <property type="match status" value="1"/>
</dbReference>
<dbReference type="PRINTS" id="PR00344">
    <property type="entry name" value="BCTRLSENSOR"/>
</dbReference>
<evidence type="ECO:0000313" key="10">
    <source>
        <dbReference type="EMBL" id="RFP81252.1"/>
    </source>
</evidence>
<evidence type="ECO:0000259" key="8">
    <source>
        <dbReference type="PROSITE" id="PS50109"/>
    </source>
</evidence>
<feature type="domain" description="Histidine kinase" evidence="8">
    <location>
        <begin position="394"/>
        <end position="613"/>
    </location>
</feature>
<accession>A0A372ENJ1</accession>
<evidence type="ECO:0000256" key="4">
    <source>
        <dbReference type="ARBA" id="ARBA00022679"/>
    </source>
</evidence>
<dbReference type="EMBL" id="QVLS01000002">
    <property type="protein sequence ID" value="RFP81252.1"/>
    <property type="molecule type" value="Genomic_DNA"/>
</dbReference>
<dbReference type="CDD" id="cd00082">
    <property type="entry name" value="HisKA"/>
    <property type="match status" value="1"/>
</dbReference>
<dbReference type="Gene3D" id="3.30.565.10">
    <property type="entry name" value="Histidine kinase-like ATPase, C-terminal domain"/>
    <property type="match status" value="1"/>
</dbReference>
<name>A0A372ENJ1_9BURK</name>
<dbReference type="Gene3D" id="3.40.50.2300">
    <property type="match status" value="1"/>
</dbReference>
<dbReference type="SMART" id="SM00388">
    <property type="entry name" value="HisKA"/>
    <property type="match status" value="1"/>
</dbReference>
<evidence type="ECO:0000256" key="6">
    <source>
        <dbReference type="PROSITE-ProRule" id="PRU00169"/>
    </source>
</evidence>
<keyword evidence="11" id="KW-1185">Reference proteome</keyword>
<dbReference type="SMART" id="SM00091">
    <property type="entry name" value="PAS"/>
    <property type="match status" value="2"/>
</dbReference>
<dbReference type="InterPro" id="IPR003594">
    <property type="entry name" value="HATPase_dom"/>
</dbReference>
<evidence type="ECO:0000256" key="7">
    <source>
        <dbReference type="SAM" id="MobiDB-lite"/>
    </source>
</evidence>
<keyword evidence="4" id="KW-0808">Transferase</keyword>
<evidence type="ECO:0000256" key="1">
    <source>
        <dbReference type="ARBA" id="ARBA00000085"/>
    </source>
</evidence>
<dbReference type="GO" id="GO:0000155">
    <property type="term" value="F:phosphorelay sensor kinase activity"/>
    <property type="evidence" value="ECO:0007669"/>
    <property type="project" value="InterPro"/>
</dbReference>
<dbReference type="AlphaFoldDB" id="A0A372ENJ1"/>
<gene>
    <name evidence="10" type="ORF">DY262_05665</name>
</gene>
<protein>
    <recommendedName>
        <fullName evidence="2">histidine kinase</fullName>
        <ecNumber evidence="2">2.7.13.3</ecNumber>
    </recommendedName>
</protein>
<dbReference type="SMART" id="SM00387">
    <property type="entry name" value="HATPase_c"/>
    <property type="match status" value="1"/>
</dbReference>
<dbReference type="InterPro" id="IPR036890">
    <property type="entry name" value="HATPase_C_sf"/>
</dbReference>
<sequence length="751" mass="82105">MPSDLHPMNHGATVSPDWIEQIEGLAAVLRPSPWRFTPNAALQGLLGAEGHAAAAWRRALTAGGELSAPLRRGQPFHGRLRLEPAADGHGARLLHLDLAPLGNGDWLCTAVDLTDVEERRGRRALTLRHLRHTLDQLQELMSMVTEGETMLFTNVSFARFYSTTPDQAEGRSVLAVMGEENHAMTAPFRAKLFRTLRPVRYERPLVSGEGEDRVMDVLLWPIPGGPGQVNRMATLTRDVTLRHRGMQALRQTLERLNALFEAGIEGILLCDRGVITDANPIASRHTGLERQQLVGLSLAQALDRLGVPPEAWAGGGPSIDLSLSLLPGAHDKPPMQIQAITFMDGDSPCQAVLIQDVSYRYQAQRRIDRLLVDLRWQTERAEAADRGKSVFLASASHDLRQPIHALGLFLTTIRSLSHASSPLPSKPFVPIVQRMRASLDSLMELLNMLLGASLHGTGQKPIHPRPTPLQATFDDLMSEFAAMAARKGLSLHAVPSRAWVLADPTVLRRILANLVSNAVRYTQQGRIVLGARQRGTSVEVQVWDTGIGIPPEKIDAIFQAFFRVDTAPTRDGRSEGLGLSIVRRAAAQLGARLDVRSMPGKGSMFSVRLPPCEPQRQEHAPAPDEPSPAGAGRHILLIDDDEQVLLATTHLLTSWGHQVLSAANAGEAMRLCEAQPARIDTVICDYMLDPSMDGLELLLGLRARHLGPLPVCMVTGDMSAERIEQANRHGFTLLHKPVSAEALRRFLCAAG</sequence>
<comment type="catalytic activity">
    <reaction evidence="1">
        <text>ATP + protein L-histidine = ADP + protein N-phospho-L-histidine.</text>
        <dbReference type="EC" id="2.7.13.3"/>
    </reaction>
</comment>
<dbReference type="EC" id="2.7.13.3" evidence="2"/>
<dbReference type="InterPro" id="IPR011006">
    <property type="entry name" value="CheY-like_superfamily"/>
</dbReference>
<evidence type="ECO:0000259" key="9">
    <source>
        <dbReference type="PROSITE" id="PS50110"/>
    </source>
</evidence>